<dbReference type="AlphaFoldDB" id="A0A2S9YQW3"/>
<dbReference type="EMBL" id="PVNL01000054">
    <property type="protein sequence ID" value="PRQ07468.1"/>
    <property type="molecule type" value="Genomic_DNA"/>
</dbReference>
<organism evidence="2 3">
    <name type="scientific">Enhygromyxa salina</name>
    <dbReference type="NCBI Taxonomy" id="215803"/>
    <lineage>
        <taxon>Bacteria</taxon>
        <taxon>Pseudomonadati</taxon>
        <taxon>Myxococcota</taxon>
        <taxon>Polyangia</taxon>
        <taxon>Nannocystales</taxon>
        <taxon>Nannocystaceae</taxon>
        <taxon>Enhygromyxa</taxon>
    </lineage>
</organism>
<accession>A0A2S9YQW3</accession>
<keyword evidence="1" id="KW-1133">Transmembrane helix</keyword>
<evidence type="ECO:0000313" key="2">
    <source>
        <dbReference type="EMBL" id="PRQ07468.1"/>
    </source>
</evidence>
<name>A0A2S9YQW3_9BACT</name>
<comment type="caution">
    <text evidence="2">The sequence shown here is derived from an EMBL/GenBank/DDBJ whole genome shotgun (WGS) entry which is preliminary data.</text>
</comment>
<feature type="transmembrane region" description="Helical" evidence="1">
    <location>
        <begin position="33"/>
        <end position="49"/>
    </location>
</feature>
<keyword evidence="1" id="KW-0472">Membrane</keyword>
<evidence type="ECO:0000256" key="1">
    <source>
        <dbReference type="SAM" id="Phobius"/>
    </source>
</evidence>
<keyword evidence="1" id="KW-0812">Transmembrane</keyword>
<evidence type="ECO:0000313" key="3">
    <source>
        <dbReference type="Proteomes" id="UP000238823"/>
    </source>
</evidence>
<proteinExistence type="predicted"/>
<protein>
    <submittedName>
        <fullName evidence="2">Uncharacterized protein</fullName>
    </submittedName>
</protein>
<sequence>MSLSGRLLAAALVGLGAMVLVRGVMIGELITGVFWGVVFPFAMLLEWYWGQTTDQPAAVVADRALYGACVVVFAAAVWLGL</sequence>
<dbReference type="Proteomes" id="UP000238823">
    <property type="component" value="Unassembled WGS sequence"/>
</dbReference>
<feature type="transmembrane region" description="Helical" evidence="1">
    <location>
        <begin position="61"/>
        <end position="80"/>
    </location>
</feature>
<reference evidence="2 3" key="1">
    <citation type="submission" date="2018-03" db="EMBL/GenBank/DDBJ databases">
        <title>Draft Genome Sequences of the Obligatory Marine Myxobacteria Enhygromyxa salina SWB007.</title>
        <authorList>
            <person name="Poehlein A."/>
            <person name="Moghaddam J.A."/>
            <person name="Harms H."/>
            <person name="Alanjari M."/>
            <person name="Koenig G.M."/>
            <person name="Daniel R."/>
            <person name="Schaeberle T.F."/>
        </authorList>
    </citation>
    <scope>NUCLEOTIDE SEQUENCE [LARGE SCALE GENOMIC DNA]</scope>
    <source>
        <strain evidence="2 3">SWB007</strain>
    </source>
</reference>
<gene>
    <name evidence="2" type="ORF">ENSA7_28610</name>
</gene>